<feature type="domain" description="DUF302" evidence="2">
    <location>
        <begin position="78"/>
        <end position="137"/>
    </location>
</feature>
<dbReference type="STRING" id="252474.B1A74_00540"/>
<dbReference type="RefSeq" id="WP_077243464.1">
    <property type="nucleotide sequence ID" value="NZ_MUZR01000002.1"/>
</dbReference>
<gene>
    <name evidence="3" type="ORF">B1A74_00540</name>
</gene>
<dbReference type="InterPro" id="IPR005180">
    <property type="entry name" value="DUF302"/>
</dbReference>
<name>A0A1V3A270_9GAMM</name>
<accession>A0A1V3A270</accession>
<proteinExistence type="predicted"/>
<comment type="caution">
    <text evidence="3">The sequence shown here is derived from an EMBL/GenBank/DDBJ whole genome shotgun (WGS) entry which is preliminary data.</text>
</comment>
<organism evidence="3 4">
    <name type="scientific">Thioalkalivibrio halophilus</name>
    <dbReference type="NCBI Taxonomy" id="252474"/>
    <lineage>
        <taxon>Bacteria</taxon>
        <taxon>Pseudomonadati</taxon>
        <taxon>Pseudomonadota</taxon>
        <taxon>Gammaproteobacteria</taxon>
        <taxon>Chromatiales</taxon>
        <taxon>Ectothiorhodospiraceae</taxon>
        <taxon>Thioalkalivibrio</taxon>
    </lineage>
</organism>
<dbReference type="Pfam" id="PF03625">
    <property type="entry name" value="DUF302"/>
    <property type="match status" value="1"/>
</dbReference>
<protein>
    <recommendedName>
        <fullName evidence="2">DUF302 domain-containing protein</fullName>
    </recommendedName>
</protein>
<dbReference type="Gene3D" id="3.30.310.70">
    <property type="entry name" value="TT1751-like domain"/>
    <property type="match status" value="1"/>
</dbReference>
<keyword evidence="1" id="KW-0732">Signal</keyword>
<evidence type="ECO:0000313" key="3">
    <source>
        <dbReference type="EMBL" id="OOC11488.1"/>
    </source>
</evidence>
<evidence type="ECO:0000313" key="4">
    <source>
        <dbReference type="Proteomes" id="UP000189177"/>
    </source>
</evidence>
<dbReference type="CDD" id="cd14797">
    <property type="entry name" value="DUF302"/>
    <property type="match status" value="1"/>
</dbReference>
<feature type="chain" id="PRO_5012166110" description="DUF302 domain-containing protein" evidence="1">
    <location>
        <begin position="20"/>
        <end position="174"/>
    </location>
</feature>
<evidence type="ECO:0000256" key="1">
    <source>
        <dbReference type="SAM" id="SignalP"/>
    </source>
</evidence>
<evidence type="ECO:0000259" key="2">
    <source>
        <dbReference type="Pfam" id="PF03625"/>
    </source>
</evidence>
<dbReference type="SUPFAM" id="SSF103247">
    <property type="entry name" value="TT1751-like"/>
    <property type="match status" value="1"/>
</dbReference>
<dbReference type="EMBL" id="MUZR01000002">
    <property type="protein sequence ID" value="OOC11488.1"/>
    <property type="molecule type" value="Genomic_DNA"/>
</dbReference>
<dbReference type="InterPro" id="IPR035923">
    <property type="entry name" value="TT1751-like_sf"/>
</dbReference>
<sequence>MKRWILFLLLLGWTPSLMASAPDAAPEPELDRETLQQMVRHSAEVFRIEDGVSVEEAVESMQLRANLRNFQEVANLPLSEQVTAMGGEGNYMRILAFCDALIANQMVQHDIIFASFLPCRIAVVEDDEGQGWIVTTNMDMMMHATDLPEDLEEVAREVRDTIYSIVEAGRTGDF</sequence>
<dbReference type="OrthoDB" id="9783833at2"/>
<dbReference type="Proteomes" id="UP000189177">
    <property type="component" value="Unassembled WGS sequence"/>
</dbReference>
<dbReference type="AlphaFoldDB" id="A0A1V3A270"/>
<keyword evidence="4" id="KW-1185">Reference proteome</keyword>
<reference evidence="3 4" key="1">
    <citation type="submission" date="2017-02" db="EMBL/GenBank/DDBJ databases">
        <title>Genomic diversity within the haloalkaliphilic genus Thioalkalivibrio.</title>
        <authorList>
            <person name="Ahn A.-C."/>
            <person name="Meier-Kolthoff J."/>
            <person name="Overmars L."/>
            <person name="Richter M."/>
            <person name="Woyke T."/>
            <person name="Sorokin D.Y."/>
            <person name="Muyzer G."/>
        </authorList>
    </citation>
    <scope>NUCLEOTIDE SEQUENCE [LARGE SCALE GENOMIC DNA]</scope>
    <source>
        <strain evidence="3 4">HL17</strain>
    </source>
</reference>
<feature type="signal peptide" evidence="1">
    <location>
        <begin position="1"/>
        <end position="19"/>
    </location>
</feature>